<dbReference type="EMBL" id="FOHV01000044">
    <property type="protein sequence ID" value="SET59549.1"/>
    <property type="molecule type" value="Genomic_DNA"/>
</dbReference>
<protein>
    <submittedName>
        <fullName evidence="1">Uncharacterized protein</fullName>
    </submittedName>
</protein>
<reference evidence="2" key="1">
    <citation type="submission" date="2016-10" db="EMBL/GenBank/DDBJ databases">
        <authorList>
            <person name="Varghese N."/>
            <person name="Submissions S."/>
        </authorList>
    </citation>
    <scope>NUCLEOTIDE SEQUENCE [LARGE SCALE GENOMIC DNA]</scope>
    <source>
        <strain evidence="2">DSM 18579</strain>
    </source>
</reference>
<gene>
    <name evidence="1" type="ORF">SAMN02583745_02826</name>
</gene>
<evidence type="ECO:0000313" key="2">
    <source>
        <dbReference type="Proteomes" id="UP000242642"/>
    </source>
</evidence>
<name>A0A1I0FQD6_9GAMM</name>
<proteinExistence type="predicted"/>
<dbReference type="OrthoDB" id="6467024at2"/>
<dbReference type="STRING" id="1123402.SAMN02583745_02826"/>
<organism evidence="1 2">
    <name type="scientific">Thorsellia anophelis DSM 18579</name>
    <dbReference type="NCBI Taxonomy" id="1123402"/>
    <lineage>
        <taxon>Bacteria</taxon>
        <taxon>Pseudomonadati</taxon>
        <taxon>Pseudomonadota</taxon>
        <taxon>Gammaproteobacteria</taxon>
        <taxon>Enterobacterales</taxon>
        <taxon>Thorselliaceae</taxon>
        <taxon>Thorsellia</taxon>
    </lineage>
</organism>
<sequence>MNRALKDLIIVRDLASDIIKISVSDTDLIYEMQLLGFIHNNEFMELKIVSEEDKVNIIKKLISKDALFLSGVGWYPSEVLEYLTDKGIQIPQYKVIHWKNPENFYIETK</sequence>
<accession>A0A1I0FQD6</accession>
<dbReference type="AlphaFoldDB" id="A0A1I0FQD6"/>
<dbReference type="Proteomes" id="UP000242642">
    <property type="component" value="Unassembled WGS sequence"/>
</dbReference>
<dbReference type="RefSeq" id="WP_093322467.1">
    <property type="nucleotide sequence ID" value="NZ_FOHV01000044.1"/>
</dbReference>
<evidence type="ECO:0000313" key="1">
    <source>
        <dbReference type="EMBL" id="SET59549.1"/>
    </source>
</evidence>
<keyword evidence="2" id="KW-1185">Reference proteome</keyword>